<evidence type="ECO:0000259" key="8">
    <source>
        <dbReference type="Pfam" id="PF04831"/>
    </source>
</evidence>
<evidence type="ECO:0000256" key="5">
    <source>
        <dbReference type="ARBA" id="ARBA00023136"/>
    </source>
</evidence>
<dbReference type="GO" id="GO:0051146">
    <property type="term" value="P:striated muscle cell differentiation"/>
    <property type="evidence" value="ECO:0007669"/>
    <property type="project" value="TreeGrafter"/>
</dbReference>
<dbReference type="PANTHER" id="PTHR12101:SF1">
    <property type="entry name" value="BVES"/>
    <property type="match status" value="1"/>
</dbReference>
<evidence type="ECO:0000256" key="4">
    <source>
        <dbReference type="ARBA" id="ARBA00022989"/>
    </source>
</evidence>
<dbReference type="GO" id="GO:0007507">
    <property type="term" value="P:heart development"/>
    <property type="evidence" value="ECO:0007669"/>
    <property type="project" value="TreeGrafter"/>
</dbReference>
<feature type="compositionally biased region" description="Low complexity" evidence="6">
    <location>
        <begin position="67"/>
        <end position="80"/>
    </location>
</feature>
<proteinExistence type="inferred from homology"/>
<evidence type="ECO:0000313" key="9">
    <source>
        <dbReference type="EMBL" id="NOV51513.1"/>
    </source>
</evidence>
<dbReference type="GO" id="GO:0016328">
    <property type="term" value="C:lateral plasma membrane"/>
    <property type="evidence" value="ECO:0007669"/>
    <property type="project" value="UniProtKB-SubCell"/>
</dbReference>
<feature type="transmembrane region" description="Helical" evidence="7">
    <location>
        <begin position="40"/>
        <end position="58"/>
    </location>
</feature>
<dbReference type="GO" id="GO:0005923">
    <property type="term" value="C:bicellular tight junction"/>
    <property type="evidence" value="ECO:0007669"/>
    <property type="project" value="UniProtKB-SubCell"/>
</dbReference>
<keyword evidence="4 7" id="KW-1133">Transmembrane helix</keyword>
<dbReference type="Pfam" id="PF04831">
    <property type="entry name" value="POPDC1-3"/>
    <property type="match status" value="1"/>
</dbReference>
<organism evidence="9">
    <name type="scientific">Xenopsylla cheopis</name>
    <name type="common">Oriental rat flea</name>
    <name type="synonym">Pulex cheopis</name>
    <dbReference type="NCBI Taxonomy" id="163159"/>
    <lineage>
        <taxon>Eukaryota</taxon>
        <taxon>Metazoa</taxon>
        <taxon>Ecdysozoa</taxon>
        <taxon>Arthropoda</taxon>
        <taxon>Hexapoda</taxon>
        <taxon>Insecta</taxon>
        <taxon>Pterygota</taxon>
        <taxon>Neoptera</taxon>
        <taxon>Endopterygota</taxon>
        <taxon>Siphonaptera</taxon>
        <taxon>Pulicidae</taxon>
        <taxon>Xenopsyllinae</taxon>
        <taxon>Xenopsylla</taxon>
    </lineage>
</organism>
<feature type="region of interest" description="Disordered" evidence="6">
    <location>
        <begin position="67"/>
        <end position="129"/>
    </location>
</feature>
<feature type="transmembrane region" description="Helical" evidence="7">
    <location>
        <begin position="16"/>
        <end position="33"/>
    </location>
</feature>
<dbReference type="GO" id="GO:0042391">
    <property type="term" value="P:regulation of membrane potential"/>
    <property type="evidence" value="ECO:0007669"/>
    <property type="project" value="TreeGrafter"/>
</dbReference>
<comment type="subcellular location">
    <subcellularLocation>
        <location evidence="1">Membrane</location>
        <topology evidence="1">Multi-pass membrane protein</topology>
    </subcellularLocation>
</comment>
<dbReference type="GO" id="GO:0007155">
    <property type="term" value="P:cell adhesion"/>
    <property type="evidence" value="ECO:0007669"/>
    <property type="project" value="UniProtKB-KW"/>
</dbReference>
<reference evidence="9" key="1">
    <citation type="submission" date="2020-03" db="EMBL/GenBank/DDBJ databases">
        <title>Transcriptomic Profiling of the Digestive Tract of the Rat Flea, Xenopsylla cheopis, Following Blood Feeding and Infection with Yersinia pestis.</title>
        <authorList>
            <person name="Bland D.M."/>
            <person name="Martens C.A."/>
            <person name="Virtaneva K."/>
            <person name="Kanakabandi K."/>
            <person name="Long D."/>
            <person name="Rosenke R."/>
            <person name="Saturday G.A."/>
            <person name="Hoyt F.H."/>
            <person name="Bruno D.P."/>
            <person name="Ribeiro J.M.C."/>
            <person name="Hinnebusch J."/>
        </authorList>
    </citation>
    <scope>NUCLEOTIDE SEQUENCE</scope>
</reference>
<dbReference type="AlphaFoldDB" id="A0A6M2DZK6"/>
<dbReference type="SUPFAM" id="SSF51206">
    <property type="entry name" value="cAMP-binding domain-like"/>
    <property type="match status" value="1"/>
</dbReference>
<evidence type="ECO:0000256" key="6">
    <source>
        <dbReference type="SAM" id="MobiDB-lite"/>
    </source>
</evidence>
<feature type="compositionally biased region" description="Polar residues" evidence="6">
    <location>
        <begin position="81"/>
        <end position="107"/>
    </location>
</feature>
<dbReference type="InterPro" id="IPR018490">
    <property type="entry name" value="cNMP-bd_dom_sf"/>
</dbReference>
<evidence type="ECO:0000256" key="2">
    <source>
        <dbReference type="ARBA" id="ARBA00007146"/>
    </source>
</evidence>
<dbReference type="EMBL" id="GIIL01007787">
    <property type="protein sequence ID" value="NOV51513.1"/>
    <property type="molecule type" value="Transcribed_RNA"/>
</dbReference>
<accession>A0A6M2DZK6</accession>
<feature type="domain" description="POPDC1-3" evidence="8">
    <location>
        <begin position="132"/>
        <end position="309"/>
    </location>
</feature>
<sequence length="395" mass="44796">MFAATACDTWRPPQHVYFQVTFLLIVLASCAPARGTRGCFWLRFMMLASSVALTAWALRGEGHMSINKSSSVSTTRSTHSQNQEHTTSSRHTLALSRHQQSTTTEGFHNQHEDDDGEFGIQSRKNDGRKREQACRPDALLWAAAIAAVNGAHVAFALCRALRPKRFSGELEEVYQALFKPLKVTRHQFKKVLGCMKLIRSLKYQEVYAQEKVTKVDSLSLVLSGKLVVSQNQRALHIVFPHQFLDSPEWFGVSTDEYFQVSIMSMEESRVLIWHRDKLRLTIITDQFLQAVFDHILGRDVVKKLMQVSETMAVSNGYIPNTFEDQSEDKPMLILKKNGDGHGITALINRQLQEEHAPLLSRLCPTSPLVNLTVNPAESDRTTFEIYDKDLKGYWS</sequence>
<evidence type="ECO:0000256" key="3">
    <source>
        <dbReference type="ARBA" id="ARBA00022692"/>
    </source>
</evidence>
<dbReference type="InterPro" id="IPR006916">
    <property type="entry name" value="POPDC1-3"/>
</dbReference>
<comment type="similarity">
    <text evidence="2">Belongs to the popeye family.</text>
</comment>
<protein>
    <submittedName>
        <fullName evidence="9">Putative blood vessel epicardial substance isoform x1</fullName>
    </submittedName>
</protein>
<dbReference type="PANTHER" id="PTHR12101">
    <property type="entry name" value="POPEYE DOMAIN CONTAINING PROTEIN"/>
    <property type="match status" value="1"/>
</dbReference>
<keyword evidence="3 7" id="KW-0812">Transmembrane</keyword>
<dbReference type="InterPro" id="IPR055272">
    <property type="entry name" value="POPDC1-3_dom"/>
</dbReference>
<dbReference type="GO" id="GO:0042383">
    <property type="term" value="C:sarcolemma"/>
    <property type="evidence" value="ECO:0007669"/>
    <property type="project" value="TreeGrafter"/>
</dbReference>
<dbReference type="GO" id="GO:0030552">
    <property type="term" value="F:cAMP binding"/>
    <property type="evidence" value="ECO:0007669"/>
    <property type="project" value="TreeGrafter"/>
</dbReference>
<name>A0A6M2DZK6_XENCH</name>
<keyword evidence="5 7" id="KW-0472">Membrane</keyword>
<evidence type="ECO:0000256" key="1">
    <source>
        <dbReference type="ARBA" id="ARBA00004141"/>
    </source>
</evidence>
<evidence type="ECO:0000256" key="7">
    <source>
        <dbReference type="SAM" id="Phobius"/>
    </source>
</evidence>